<dbReference type="InterPro" id="IPR008929">
    <property type="entry name" value="Chondroitin_lyas"/>
</dbReference>
<accession>A0A437KLI2</accession>
<evidence type="ECO:0000259" key="3">
    <source>
        <dbReference type="Pfam" id="PF05426"/>
    </source>
</evidence>
<sequence length="440" mass="48471">MKKEQFNFYRLVAPTLILGVFGLVIACSSPSSGGDTPTPTPTPIVLAINTLDPSVPMKHIGALHTEEDYARIRAKIAVQAEPWTSGWNKLIANSHAQSTYTASPVATLIRGGSSAEEPLPDNYSRAMNDAAAAYQLTLRWRISGDAIYAQTAVNILNAWATTCTRISGDSNTALAAGIYGSQFAIAGEMLRGYPGWNPTDFAAYQKWMKDVFYNLNKAFLETHWGTCQSHYWANWDLANLNSVLAIGILTDDRTIYNYAINYLQKGNGNGNWYKAINHVFDGDDAGLAQLQESGRDQGHATLCIALMGQICQLTWNQGDDFYGLDNNRFLKACEYAAKYNIARLNVPFFEYTRNYKDAWSACGGVETHTQISDAARGSFRPMWSAPYFHYTKIKNISESLTKYTKMGLISSLPEGGGGDYGPNSGGFDQLGFGTLLYTRD</sequence>
<dbReference type="PROSITE" id="PS51257">
    <property type="entry name" value="PROKAR_LIPOPROTEIN"/>
    <property type="match status" value="1"/>
</dbReference>
<evidence type="ECO:0000313" key="5">
    <source>
        <dbReference type="Proteomes" id="UP000285211"/>
    </source>
</evidence>
<dbReference type="GO" id="GO:0016829">
    <property type="term" value="F:lyase activity"/>
    <property type="evidence" value="ECO:0007669"/>
    <property type="project" value="UniProtKB-KW"/>
</dbReference>
<feature type="domain" description="Alginate lyase" evidence="3">
    <location>
        <begin position="120"/>
        <end position="339"/>
    </location>
</feature>
<dbReference type="Gene3D" id="1.50.10.100">
    <property type="entry name" value="Chondroitin AC/alginate lyase"/>
    <property type="match status" value="1"/>
</dbReference>
<dbReference type="AlphaFoldDB" id="A0A437KLI2"/>
<dbReference type="SUPFAM" id="SSF48230">
    <property type="entry name" value="Chondroitin AC/alginate lyase"/>
    <property type="match status" value="1"/>
</dbReference>
<evidence type="ECO:0000256" key="2">
    <source>
        <dbReference type="ARBA" id="ARBA00023239"/>
    </source>
</evidence>
<gene>
    <name evidence="4" type="ORF">EOD40_16355</name>
</gene>
<evidence type="ECO:0000313" key="4">
    <source>
        <dbReference type="EMBL" id="RVT71990.1"/>
    </source>
</evidence>
<dbReference type="InterPro" id="IPR008397">
    <property type="entry name" value="Alginate_lyase_dom"/>
</dbReference>
<comment type="caution">
    <text evidence="4">The sequence shown here is derived from an EMBL/GenBank/DDBJ whole genome shotgun (WGS) entry which is preliminary data.</text>
</comment>
<dbReference type="OrthoDB" id="222550at2"/>
<dbReference type="Proteomes" id="UP000285211">
    <property type="component" value="Unassembled WGS sequence"/>
</dbReference>
<dbReference type="RefSeq" id="WP_128197368.1">
    <property type="nucleotide sequence ID" value="NZ_SACJ01000014.1"/>
</dbReference>
<keyword evidence="1" id="KW-0732">Signal</keyword>
<keyword evidence="5" id="KW-1185">Reference proteome</keyword>
<dbReference type="EMBL" id="SACJ01000014">
    <property type="protein sequence ID" value="RVT71990.1"/>
    <property type="molecule type" value="Genomic_DNA"/>
</dbReference>
<name>A0A437KLI2_9FLAO</name>
<dbReference type="GO" id="GO:0042597">
    <property type="term" value="C:periplasmic space"/>
    <property type="evidence" value="ECO:0007669"/>
    <property type="project" value="InterPro"/>
</dbReference>
<keyword evidence="2" id="KW-0456">Lyase</keyword>
<evidence type="ECO:0000256" key="1">
    <source>
        <dbReference type="ARBA" id="ARBA00022729"/>
    </source>
</evidence>
<dbReference type="Pfam" id="PF05426">
    <property type="entry name" value="Alginate_lyase"/>
    <property type="match status" value="1"/>
</dbReference>
<proteinExistence type="predicted"/>
<reference evidence="4 5" key="1">
    <citation type="submission" date="2019-01" db="EMBL/GenBank/DDBJ databases">
        <authorList>
            <person name="Chen W.-M."/>
        </authorList>
    </citation>
    <scope>NUCLEOTIDE SEQUENCE [LARGE SCALE GENOMIC DNA]</scope>
    <source>
        <strain evidence="4 5">BBQ-12</strain>
    </source>
</reference>
<organism evidence="4 5">
    <name type="scientific">Flavobacterium sufflavum</name>
    <dbReference type="NCBI Taxonomy" id="1921138"/>
    <lineage>
        <taxon>Bacteria</taxon>
        <taxon>Pseudomonadati</taxon>
        <taxon>Bacteroidota</taxon>
        <taxon>Flavobacteriia</taxon>
        <taxon>Flavobacteriales</taxon>
        <taxon>Flavobacteriaceae</taxon>
        <taxon>Flavobacterium</taxon>
    </lineage>
</organism>
<protein>
    <submittedName>
        <fullName evidence="4">Cell wall anchor protein</fullName>
    </submittedName>
</protein>